<comment type="caution">
    <text evidence="2">The sequence shown here is derived from an EMBL/GenBank/DDBJ whole genome shotgun (WGS) entry which is preliminary data.</text>
</comment>
<organism evidence="2 3">
    <name type="scientific">Polycladospora coralii</name>
    <dbReference type="NCBI Taxonomy" id="2771432"/>
    <lineage>
        <taxon>Bacteria</taxon>
        <taxon>Bacillati</taxon>
        <taxon>Bacillota</taxon>
        <taxon>Bacilli</taxon>
        <taxon>Bacillales</taxon>
        <taxon>Thermoactinomycetaceae</taxon>
        <taxon>Polycladospora</taxon>
    </lineage>
</organism>
<dbReference type="RefSeq" id="WP_191140545.1">
    <property type="nucleotide sequence ID" value="NZ_JACXAG020000006.1"/>
</dbReference>
<reference evidence="2" key="1">
    <citation type="submission" date="2020-09" db="EMBL/GenBank/DDBJ databases">
        <title>A novel bacterium of genus Hazenella, isolated from South China Sea.</title>
        <authorList>
            <person name="Huang H."/>
            <person name="Mo K."/>
            <person name="Hu Y."/>
        </authorList>
    </citation>
    <scope>NUCLEOTIDE SEQUENCE</scope>
    <source>
        <strain evidence="2">IB182357</strain>
    </source>
</reference>
<keyword evidence="3" id="KW-1185">Reference proteome</keyword>
<sequence length="113" mass="13579">MKHTGRHTAEFILLFLTEQDFYGGELLQKCEQKIPFNPIDSAILYRTLKKLEYEGKVQTYIDTSRQEKPVKMYQITKEGEQQLVQFEKDVEQKVSNLLFFLDQYKKWQDLKHD</sequence>
<dbReference type="EMBL" id="JACXAH010000012">
    <property type="protein sequence ID" value="MBD1372642.1"/>
    <property type="molecule type" value="Genomic_DNA"/>
</dbReference>
<dbReference type="InterPro" id="IPR036388">
    <property type="entry name" value="WH-like_DNA-bd_sf"/>
</dbReference>
<evidence type="ECO:0000313" key="3">
    <source>
        <dbReference type="Proteomes" id="UP000661691"/>
    </source>
</evidence>
<feature type="domain" description="Transcription regulator PadR N-terminal" evidence="1">
    <location>
        <begin position="12"/>
        <end position="83"/>
    </location>
</feature>
<proteinExistence type="predicted"/>
<evidence type="ECO:0000313" key="2">
    <source>
        <dbReference type="EMBL" id="MBD1372642.1"/>
    </source>
</evidence>
<gene>
    <name evidence="2" type="ORF">IC620_09775</name>
</gene>
<dbReference type="InterPro" id="IPR005149">
    <property type="entry name" value="Tscrpt_reg_PadR_N"/>
</dbReference>
<dbReference type="Pfam" id="PF03551">
    <property type="entry name" value="PadR"/>
    <property type="match status" value="1"/>
</dbReference>
<dbReference type="InterPro" id="IPR036390">
    <property type="entry name" value="WH_DNA-bd_sf"/>
</dbReference>
<dbReference type="Gene3D" id="1.10.10.10">
    <property type="entry name" value="Winged helix-like DNA-binding domain superfamily/Winged helix DNA-binding domain"/>
    <property type="match status" value="1"/>
</dbReference>
<dbReference type="PANTHER" id="PTHR33169:SF14">
    <property type="entry name" value="TRANSCRIPTIONAL REGULATOR RV3488"/>
    <property type="match status" value="1"/>
</dbReference>
<accession>A0A926NAR5</accession>
<dbReference type="InterPro" id="IPR052509">
    <property type="entry name" value="Metal_resp_DNA-bind_regulator"/>
</dbReference>
<dbReference type="SUPFAM" id="SSF46785">
    <property type="entry name" value="Winged helix' DNA-binding domain"/>
    <property type="match status" value="1"/>
</dbReference>
<protein>
    <submittedName>
        <fullName evidence="2">Helix-turn-helix transcriptional regulator</fullName>
    </submittedName>
</protein>
<dbReference type="PANTHER" id="PTHR33169">
    <property type="entry name" value="PADR-FAMILY TRANSCRIPTIONAL REGULATOR"/>
    <property type="match status" value="1"/>
</dbReference>
<evidence type="ECO:0000259" key="1">
    <source>
        <dbReference type="Pfam" id="PF03551"/>
    </source>
</evidence>
<dbReference type="Proteomes" id="UP000661691">
    <property type="component" value="Unassembled WGS sequence"/>
</dbReference>
<dbReference type="AlphaFoldDB" id="A0A926NAR5"/>
<name>A0A926NAR5_9BACL</name>